<comment type="caution">
    <text evidence="2">The sequence shown here is derived from an EMBL/GenBank/DDBJ whole genome shotgun (WGS) entry which is preliminary data.</text>
</comment>
<gene>
    <name evidence="2" type="ORF">ACFP2T_32205</name>
</gene>
<name>A0ABW1KH14_9ACTN</name>
<accession>A0ABW1KH14</accession>
<protein>
    <submittedName>
        <fullName evidence="2">Uncharacterized protein</fullName>
    </submittedName>
</protein>
<dbReference type="Proteomes" id="UP001596203">
    <property type="component" value="Unassembled WGS sequence"/>
</dbReference>
<sequence length="287" mass="31280">MNQQLFDQVVGTPPPSTVDVVAIVRREKRRSAVRRIGTTMAAVLGLAASAGILVTAQDGPAGVAPPPVAVDNRFQLVASDRESAQLTAKRLAEALDEALRSAAPGARWIRSNIFEDAAPDGQPPHLFTDNTLKQHEQMFSGGTGVLADGRKGMLELHIVRFGPVTGKRCDDPKCVAERALPAEDENKKRDLLLSCRDETTCTERTGPNGERMTIRTDFIKLKRFPGPWKAANYQVFVELVDGRVLNLVSTNEYGMGEHESTLQQQYPPLTAAQLTEMAIEVAGRVKP</sequence>
<keyword evidence="1" id="KW-0812">Transmembrane</keyword>
<proteinExistence type="predicted"/>
<feature type="transmembrane region" description="Helical" evidence="1">
    <location>
        <begin position="36"/>
        <end position="56"/>
    </location>
</feature>
<dbReference type="EMBL" id="JBHSPR010000037">
    <property type="protein sequence ID" value="MFC6020820.1"/>
    <property type="molecule type" value="Genomic_DNA"/>
</dbReference>
<evidence type="ECO:0000313" key="3">
    <source>
        <dbReference type="Proteomes" id="UP001596203"/>
    </source>
</evidence>
<keyword evidence="1" id="KW-1133">Transmembrane helix</keyword>
<evidence type="ECO:0000256" key="1">
    <source>
        <dbReference type="SAM" id="Phobius"/>
    </source>
</evidence>
<reference evidence="3" key="1">
    <citation type="journal article" date="2019" name="Int. J. Syst. Evol. Microbiol.">
        <title>The Global Catalogue of Microorganisms (GCM) 10K type strain sequencing project: providing services to taxonomists for standard genome sequencing and annotation.</title>
        <authorList>
            <consortium name="The Broad Institute Genomics Platform"/>
            <consortium name="The Broad Institute Genome Sequencing Center for Infectious Disease"/>
            <person name="Wu L."/>
            <person name="Ma J."/>
        </authorList>
    </citation>
    <scope>NUCLEOTIDE SEQUENCE [LARGE SCALE GENOMIC DNA]</scope>
    <source>
        <strain evidence="3">ZS-35-S2</strain>
    </source>
</reference>
<organism evidence="2 3">
    <name type="scientific">Plantactinospora solaniradicis</name>
    <dbReference type="NCBI Taxonomy" id="1723736"/>
    <lineage>
        <taxon>Bacteria</taxon>
        <taxon>Bacillati</taxon>
        <taxon>Actinomycetota</taxon>
        <taxon>Actinomycetes</taxon>
        <taxon>Micromonosporales</taxon>
        <taxon>Micromonosporaceae</taxon>
        <taxon>Plantactinospora</taxon>
    </lineage>
</organism>
<dbReference type="RefSeq" id="WP_377428433.1">
    <property type="nucleotide sequence ID" value="NZ_JBHSPR010000037.1"/>
</dbReference>
<evidence type="ECO:0000313" key="2">
    <source>
        <dbReference type="EMBL" id="MFC6020820.1"/>
    </source>
</evidence>
<keyword evidence="1" id="KW-0472">Membrane</keyword>
<keyword evidence="3" id="KW-1185">Reference proteome</keyword>